<evidence type="ECO:0000256" key="14">
    <source>
        <dbReference type="RuleBase" id="RU004011"/>
    </source>
</evidence>
<dbReference type="GO" id="GO:0004550">
    <property type="term" value="F:nucleoside diphosphate kinase activity"/>
    <property type="evidence" value="ECO:0007669"/>
    <property type="project" value="UniProtKB-UniRule"/>
</dbReference>
<dbReference type="CDD" id="cd04413">
    <property type="entry name" value="NDPk_I"/>
    <property type="match status" value="1"/>
</dbReference>
<dbReference type="EMBL" id="AMFJ01034062">
    <property type="protein sequence ID" value="EKD30430.1"/>
    <property type="molecule type" value="Genomic_DNA"/>
</dbReference>
<dbReference type="GO" id="GO:0006228">
    <property type="term" value="P:UTP biosynthetic process"/>
    <property type="evidence" value="ECO:0007669"/>
    <property type="project" value="UniProtKB-UniRule"/>
</dbReference>
<dbReference type="SUPFAM" id="SSF54919">
    <property type="entry name" value="Nucleoside diphosphate kinase, NDK"/>
    <property type="match status" value="1"/>
</dbReference>
<dbReference type="Gene3D" id="3.30.70.141">
    <property type="entry name" value="Nucleoside diphosphate kinase-like domain"/>
    <property type="match status" value="1"/>
</dbReference>
<keyword evidence="7 12" id="KW-0547">Nucleotide-binding</keyword>
<sequence length="146" mass="16069">MSQRTLVLLKPDTIQKSLIGTVLARFEQKGLKIVGLKMLQMDQALCDSHYSDHVTKGFYKYLAAYMMSGPIVAIAIEGHDVVKVIRTMCGATNPADALPGTIRGDFAKNIDNNIIHSSDSDEAGTIEVARFFKDNELFTYGRELAA</sequence>
<feature type="domain" description="Nucleoside diphosphate kinase-like" evidence="15">
    <location>
        <begin position="2"/>
        <end position="139"/>
    </location>
</feature>
<feature type="binding site" evidence="12 13">
    <location>
        <position position="86"/>
    </location>
    <ligand>
        <name>ATP</name>
        <dbReference type="ChEBI" id="CHEBI:30616"/>
    </ligand>
</feature>
<organism evidence="16">
    <name type="scientific">uncultured bacterium</name>
    <name type="common">gcode 4</name>
    <dbReference type="NCBI Taxonomy" id="1234023"/>
    <lineage>
        <taxon>Bacteria</taxon>
        <taxon>environmental samples</taxon>
    </lineage>
</organism>
<dbReference type="InterPro" id="IPR001564">
    <property type="entry name" value="Nucleoside_diP_kinase"/>
</dbReference>
<reference evidence="16" key="1">
    <citation type="journal article" date="2012" name="Science">
        <title>Fermentation, hydrogen, and sulfur metabolism in multiple uncultivated bacterial phyla.</title>
        <authorList>
            <person name="Wrighton K.C."/>
            <person name="Thomas B.C."/>
            <person name="Sharon I."/>
            <person name="Miller C.S."/>
            <person name="Castelle C.J."/>
            <person name="VerBerkmoes N.C."/>
            <person name="Wilkins M.J."/>
            <person name="Hettich R.L."/>
            <person name="Lipton M.S."/>
            <person name="Williams K.H."/>
            <person name="Long P.E."/>
            <person name="Banfield J.F."/>
        </authorList>
    </citation>
    <scope>NUCLEOTIDE SEQUENCE [LARGE SCALE GENOMIC DNA]</scope>
</reference>
<keyword evidence="9 12" id="KW-0067">ATP-binding</keyword>
<comment type="similarity">
    <text evidence="2 12 13 14">Belongs to the NDK family.</text>
</comment>
<proteinExistence type="inferred from homology"/>
<keyword evidence="10 12" id="KW-0460">Magnesium</keyword>
<evidence type="ECO:0000256" key="6">
    <source>
        <dbReference type="ARBA" id="ARBA00022723"/>
    </source>
</evidence>
<keyword evidence="5 12" id="KW-0808">Transferase</keyword>
<evidence type="ECO:0000259" key="15">
    <source>
        <dbReference type="SMART" id="SM00562"/>
    </source>
</evidence>
<evidence type="ECO:0000256" key="7">
    <source>
        <dbReference type="ARBA" id="ARBA00022741"/>
    </source>
</evidence>
<feature type="active site" description="Pros-phosphohistidine intermediate" evidence="12 13">
    <location>
        <position position="116"/>
    </location>
</feature>
<evidence type="ECO:0000256" key="9">
    <source>
        <dbReference type="ARBA" id="ARBA00022840"/>
    </source>
</evidence>
<evidence type="ECO:0000256" key="3">
    <source>
        <dbReference type="ARBA" id="ARBA00012966"/>
    </source>
</evidence>
<evidence type="ECO:0000256" key="1">
    <source>
        <dbReference type="ARBA" id="ARBA00001946"/>
    </source>
</evidence>
<dbReference type="SMART" id="SM00562">
    <property type="entry name" value="NDK"/>
    <property type="match status" value="1"/>
</dbReference>
<evidence type="ECO:0000256" key="11">
    <source>
        <dbReference type="ARBA" id="ARBA00023080"/>
    </source>
</evidence>
<keyword evidence="12" id="KW-0597">Phosphoprotein</keyword>
<evidence type="ECO:0000256" key="5">
    <source>
        <dbReference type="ARBA" id="ARBA00022679"/>
    </source>
</evidence>
<dbReference type="PRINTS" id="PR01243">
    <property type="entry name" value="NUCDPKINASE"/>
</dbReference>
<comment type="catalytic activity">
    <reaction evidence="12">
        <text>a 2'-deoxyribonucleoside 5'-diphosphate + ATP = a 2'-deoxyribonucleoside 5'-triphosphate + ADP</text>
        <dbReference type="Rhea" id="RHEA:44640"/>
        <dbReference type="ChEBI" id="CHEBI:30616"/>
        <dbReference type="ChEBI" id="CHEBI:61560"/>
        <dbReference type="ChEBI" id="CHEBI:73316"/>
        <dbReference type="ChEBI" id="CHEBI:456216"/>
        <dbReference type="EC" id="2.7.4.6"/>
    </reaction>
</comment>
<evidence type="ECO:0000256" key="4">
    <source>
        <dbReference type="ARBA" id="ARBA00017632"/>
    </source>
</evidence>
<feature type="binding site" evidence="12 13">
    <location>
        <position position="58"/>
    </location>
    <ligand>
        <name>ATP</name>
        <dbReference type="ChEBI" id="CHEBI:30616"/>
    </ligand>
</feature>
<dbReference type="AlphaFoldDB" id="K1XJ84"/>
<comment type="cofactor">
    <cofactor evidence="1 12">
        <name>Mg(2+)</name>
        <dbReference type="ChEBI" id="CHEBI:18420"/>
    </cofactor>
</comment>
<feature type="binding site" evidence="12 13">
    <location>
        <position position="103"/>
    </location>
    <ligand>
        <name>ATP</name>
        <dbReference type="ChEBI" id="CHEBI:30616"/>
    </ligand>
</feature>
<dbReference type="HAMAP" id="MF_00451">
    <property type="entry name" value="NDP_kinase"/>
    <property type="match status" value="1"/>
</dbReference>
<keyword evidence="8 12" id="KW-0418">Kinase</keyword>
<dbReference type="PROSITE" id="PS51374">
    <property type="entry name" value="NDPK_LIKE"/>
    <property type="match status" value="1"/>
</dbReference>
<dbReference type="NCBIfam" id="NF001908">
    <property type="entry name" value="PRK00668.1"/>
    <property type="match status" value="1"/>
</dbReference>
<dbReference type="GO" id="GO:0046872">
    <property type="term" value="F:metal ion binding"/>
    <property type="evidence" value="ECO:0007669"/>
    <property type="project" value="UniProtKB-KW"/>
</dbReference>
<comment type="function">
    <text evidence="12">Major role in the synthesis of nucleoside triphosphates other than ATP. The ATP gamma phosphate is transferred to the NDP beta phosphate via a ping-pong mechanism, using a phosphorylated active-site intermediate.</text>
</comment>
<protein>
    <recommendedName>
        <fullName evidence="4 12">Nucleoside diphosphate kinase</fullName>
        <shortName evidence="12">NDK</shortName>
        <shortName evidence="12">NDP kinase</shortName>
        <ecNumber evidence="3 12">2.7.4.6</ecNumber>
    </recommendedName>
    <alternativeName>
        <fullName evidence="12">Nucleoside-2-P kinase</fullName>
    </alternativeName>
</protein>
<feature type="binding site" evidence="12 13">
    <location>
        <position position="92"/>
    </location>
    <ligand>
        <name>ATP</name>
        <dbReference type="ChEBI" id="CHEBI:30616"/>
    </ligand>
</feature>
<dbReference type="Pfam" id="PF00334">
    <property type="entry name" value="NDK"/>
    <property type="match status" value="1"/>
</dbReference>
<dbReference type="GO" id="GO:0006241">
    <property type="term" value="P:CTP biosynthetic process"/>
    <property type="evidence" value="ECO:0007669"/>
    <property type="project" value="UniProtKB-UniRule"/>
</dbReference>
<keyword evidence="11 12" id="KW-0546">Nucleotide metabolism</keyword>
<dbReference type="EC" id="2.7.4.6" evidence="3 12"/>
<dbReference type="GO" id="GO:0005737">
    <property type="term" value="C:cytoplasm"/>
    <property type="evidence" value="ECO:0007669"/>
    <property type="project" value="UniProtKB-SubCell"/>
</dbReference>
<feature type="binding site" evidence="12 13">
    <location>
        <position position="113"/>
    </location>
    <ligand>
        <name>ATP</name>
        <dbReference type="ChEBI" id="CHEBI:30616"/>
    </ligand>
</feature>
<dbReference type="InterPro" id="IPR034907">
    <property type="entry name" value="NDK-like_dom"/>
</dbReference>
<comment type="catalytic activity">
    <reaction evidence="12">
        <text>a ribonucleoside 5'-diphosphate + ATP = a ribonucleoside 5'-triphosphate + ADP</text>
        <dbReference type="Rhea" id="RHEA:18113"/>
        <dbReference type="ChEBI" id="CHEBI:30616"/>
        <dbReference type="ChEBI" id="CHEBI:57930"/>
        <dbReference type="ChEBI" id="CHEBI:61557"/>
        <dbReference type="ChEBI" id="CHEBI:456216"/>
        <dbReference type="EC" id="2.7.4.6"/>
    </reaction>
</comment>
<evidence type="ECO:0000256" key="10">
    <source>
        <dbReference type="ARBA" id="ARBA00022842"/>
    </source>
</evidence>
<keyword evidence="6 12" id="KW-0479">Metal-binding</keyword>
<evidence type="ECO:0000256" key="13">
    <source>
        <dbReference type="PROSITE-ProRule" id="PRU00706"/>
    </source>
</evidence>
<name>K1XJ84_9BACT</name>
<dbReference type="PANTHER" id="PTHR11349">
    <property type="entry name" value="NUCLEOSIDE DIPHOSPHATE KINASE"/>
    <property type="match status" value="1"/>
</dbReference>
<evidence type="ECO:0000256" key="8">
    <source>
        <dbReference type="ARBA" id="ARBA00022777"/>
    </source>
</evidence>
<evidence type="ECO:0000256" key="12">
    <source>
        <dbReference type="HAMAP-Rule" id="MF_00451"/>
    </source>
</evidence>
<evidence type="ECO:0000256" key="2">
    <source>
        <dbReference type="ARBA" id="ARBA00008142"/>
    </source>
</evidence>
<evidence type="ECO:0000313" key="16">
    <source>
        <dbReference type="EMBL" id="EKD30430.1"/>
    </source>
</evidence>
<comment type="subunit">
    <text evidence="12">Homotetramer.</text>
</comment>
<dbReference type="InterPro" id="IPR036850">
    <property type="entry name" value="NDK-like_dom_sf"/>
</dbReference>
<dbReference type="FunFam" id="3.30.70.141:FF:000003">
    <property type="entry name" value="Nucleoside diphosphate kinase"/>
    <property type="match status" value="1"/>
</dbReference>
<comment type="caution">
    <text evidence="16">The sequence shown here is derived from an EMBL/GenBank/DDBJ whole genome shotgun (WGS) entry which is preliminary data.</text>
</comment>
<feature type="binding site" evidence="12 13">
    <location>
        <position position="10"/>
    </location>
    <ligand>
        <name>ATP</name>
        <dbReference type="ChEBI" id="CHEBI:30616"/>
    </ligand>
</feature>
<accession>K1XJ84</accession>
<dbReference type="GO" id="GO:0005524">
    <property type="term" value="F:ATP binding"/>
    <property type="evidence" value="ECO:0007669"/>
    <property type="project" value="UniProtKB-UniRule"/>
</dbReference>
<keyword evidence="12" id="KW-0963">Cytoplasm</keyword>
<gene>
    <name evidence="12" type="primary">ndk</name>
    <name evidence="16" type="ORF">ACD_78C00062G0001</name>
</gene>
<comment type="subcellular location">
    <subcellularLocation>
        <location evidence="12">Cytoplasm</location>
    </subcellularLocation>
</comment>
<dbReference type="GO" id="GO:0006183">
    <property type="term" value="P:GTP biosynthetic process"/>
    <property type="evidence" value="ECO:0007669"/>
    <property type="project" value="UniProtKB-UniRule"/>
</dbReference>